<accession>A0A7W6JFA9</accession>
<dbReference type="InterPro" id="IPR021330">
    <property type="entry name" value="DUF2939"/>
</dbReference>
<dbReference type="RefSeq" id="WP_183205217.1">
    <property type="nucleotide sequence ID" value="NZ_BAAAER010000003.1"/>
</dbReference>
<evidence type="ECO:0008006" key="3">
    <source>
        <dbReference type="Google" id="ProtNLM"/>
    </source>
</evidence>
<dbReference type="Pfam" id="PF11159">
    <property type="entry name" value="DUF2939"/>
    <property type="match status" value="1"/>
</dbReference>
<evidence type="ECO:0000313" key="1">
    <source>
        <dbReference type="EMBL" id="MBB4084069.1"/>
    </source>
</evidence>
<dbReference type="AlphaFoldDB" id="A0A7W6JFA9"/>
<sequence>MKIIGKLLLAAIVLAAISFFLAPGVAFFAIRSAADANDAAALARLVDYPAVRQSLRPQLTGNPASQSPPPSFLEDPIGAVRRQFEQGPMLGPDPNVYLTPAAIGALTRGEGRYASQRTAAAVDAHNPIPTPVFWSINRARMQVRDEGGSETIFTFERTGPFDWRLVHIGLPDGAAPAVAPAVPPVPRVMKSGKTGG</sequence>
<comment type="caution">
    <text evidence="1">The sequence shown here is derived from an EMBL/GenBank/DDBJ whole genome shotgun (WGS) entry which is preliminary data.</text>
</comment>
<evidence type="ECO:0000313" key="2">
    <source>
        <dbReference type="Proteomes" id="UP000529946"/>
    </source>
</evidence>
<dbReference type="EMBL" id="JACIDM010000003">
    <property type="protein sequence ID" value="MBB4084069.1"/>
    <property type="molecule type" value="Genomic_DNA"/>
</dbReference>
<keyword evidence="2" id="KW-1185">Reference proteome</keyword>
<proteinExistence type="predicted"/>
<gene>
    <name evidence="1" type="ORF">GGR12_002957</name>
</gene>
<name>A0A7W6JFA9_9CAUL</name>
<reference evidence="1 2" key="1">
    <citation type="submission" date="2020-08" db="EMBL/GenBank/DDBJ databases">
        <title>Genomic Encyclopedia of Type Strains, Phase IV (KMG-IV): sequencing the most valuable type-strain genomes for metagenomic binning, comparative biology and taxonomic classification.</title>
        <authorList>
            <person name="Goeker M."/>
        </authorList>
    </citation>
    <scope>NUCLEOTIDE SEQUENCE [LARGE SCALE GENOMIC DNA]</scope>
    <source>
        <strain evidence="1 2">DSM 23960</strain>
    </source>
</reference>
<protein>
    <recommendedName>
        <fullName evidence="3">DUF2939 domain-containing protein</fullName>
    </recommendedName>
</protein>
<organism evidence="1 2">
    <name type="scientific">Brevundimonas lenta</name>
    <dbReference type="NCBI Taxonomy" id="424796"/>
    <lineage>
        <taxon>Bacteria</taxon>
        <taxon>Pseudomonadati</taxon>
        <taxon>Pseudomonadota</taxon>
        <taxon>Alphaproteobacteria</taxon>
        <taxon>Caulobacterales</taxon>
        <taxon>Caulobacteraceae</taxon>
        <taxon>Brevundimonas</taxon>
    </lineage>
</organism>
<dbReference type="Proteomes" id="UP000529946">
    <property type="component" value="Unassembled WGS sequence"/>
</dbReference>